<dbReference type="GO" id="GO:0050660">
    <property type="term" value="F:flavin adenine dinucleotide binding"/>
    <property type="evidence" value="ECO:0007669"/>
    <property type="project" value="InterPro"/>
</dbReference>
<dbReference type="SUPFAM" id="SSF54373">
    <property type="entry name" value="FAD-linked reductases, C-terminal domain"/>
    <property type="match status" value="1"/>
</dbReference>
<evidence type="ECO:0000256" key="2">
    <source>
        <dbReference type="PIRSR" id="PIRSR000137-2"/>
    </source>
</evidence>
<dbReference type="GO" id="GO:0016614">
    <property type="term" value="F:oxidoreductase activity, acting on CH-OH group of donors"/>
    <property type="evidence" value="ECO:0007669"/>
    <property type="project" value="InterPro"/>
</dbReference>
<dbReference type="InterPro" id="IPR000172">
    <property type="entry name" value="GMC_OxRdtase_N"/>
</dbReference>
<dbReference type="GO" id="GO:0044550">
    <property type="term" value="P:secondary metabolite biosynthetic process"/>
    <property type="evidence" value="ECO:0007669"/>
    <property type="project" value="TreeGrafter"/>
</dbReference>
<evidence type="ECO:0000256" key="3">
    <source>
        <dbReference type="SAM" id="SignalP"/>
    </source>
</evidence>
<dbReference type="Gene3D" id="3.30.560.10">
    <property type="entry name" value="Glucose Oxidase, domain 3"/>
    <property type="match status" value="1"/>
</dbReference>
<dbReference type="PANTHER" id="PTHR11552">
    <property type="entry name" value="GLUCOSE-METHANOL-CHOLINE GMC OXIDOREDUCTASE"/>
    <property type="match status" value="1"/>
</dbReference>
<dbReference type="SUPFAM" id="SSF51905">
    <property type="entry name" value="FAD/NAD(P)-binding domain"/>
    <property type="match status" value="1"/>
</dbReference>
<proteinExistence type="inferred from homology"/>
<feature type="binding site" evidence="2">
    <location>
        <position position="123"/>
    </location>
    <ligand>
        <name>FAD</name>
        <dbReference type="ChEBI" id="CHEBI:57692"/>
    </ligand>
</feature>
<dbReference type="InterPro" id="IPR036188">
    <property type="entry name" value="FAD/NAD-bd_sf"/>
</dbReference>
<feature type="signal peptide" evidence="3">
    <location>
        <begin position="1"/>
        <end position="22"/>
    </location>
</feature>
<dbReference type="EMBL" id="ML119816">
    <property type="protein sequence ID" value="RPA73561.1"/>
    <property type="molecule type" value="Genomic_DNA"/>
</dbReference>
<evidence type="ECO:0000259" key="4">
    <source>
        <dbReference type="PROSITE" id="PS00624"/>
    </source>
</evidence>
<evidence type="ECO:0000313" key="5">
    <source>
        <dbReference type="EMBL" id="RPA73561.1"/>
    </source>
</evidence>
<dbReference type="STRING" id="1160509.A0A3N4HN78"/>
<gene>
    <name evidence="5" type="ORF">BJ508DRAFT_48499</name>
</gene>
<dbReference type="PANTHER" id="PTHR11552:SF115">
    <property type="entry name" value="DEHYDROGENASE XPTC-RELATED"/>
    <property type="match status" value="1"/>
</dbReference>
<keyword evidence="2" id="KW-0274">FAD</keyword>
<dbReference type="AlphaFoldDB" id="A0A3N4HN78"/>
<evidence type="ECO:0000313" key="6">
    <source>
        <dbReference type="Proteomes" id="UP000275078"/>
    </source>
</evidence>
<dbReference type="OrthoDB" id="269227at2759"/>
<protein>
    <submittedName>
        <fullName evidence="5">Alcohol oxidase</fullName>
    </submittedName>
</protein>
<dbReference type="Proteomes" id="UP000275078">
    <property type="component" value="Unassembled WGS sequence"/>
</dbReference>
<dbReference type="Gene3D" id="3.50.50.60">
    <property type="entry name" value="FAD/NAD(P)-binding domain"/>
    <property type="match status" value="1"/>
</dbReference>
<keyword evidence="3" id="KW-0732">Signal</keyword>
<dbReference type="InterPro" id="IPR012132">
    <property type="entry name" value="GMC_OxRdtase"/>
</dbReference>
<dbReference type="Pfam" id="PF05199">
    <property type="entry name" value="GMC_oxred_C"/>
    <property type="match status" value="1"/>
</dbReference>
<sequence length="621" mass="67131">MRFINSTYVALAISLATQSVVALPGIFPGKVLQSRDELLPEYDYVVVGGGMAGLVVAGRITEKSQKTVLVIEAGPLVDGPAEYATLLQPGQWTAAFQYLWFGINSEPNKGLNNRTDAVLNGKVVGGGSAVNGLNYNKDSAGQYDLWATLTGSSKWGWDKFLPYLKKPEDFHPPTPEYKEELGATYDLSEKGQGGPIDTTYPPFRYPQTQAYFEALGAMGVPKTNGSIGRFWIPTALNPTDMTRSYSKIGYHEPASSRPNYHLLPGNQVTKILFDSNKRVTGVQYASGPGETTYTVKAKKEVVLSAGAVFSPKILLQSGIGEKKKLQSLNIPVVADIPGVGWNFQDHTRFDFKFSFTFNRTNDPLELQRNQTYYNEMQALYLNNQTGPLTLTVGNAGCALDLKSFTNTSTYTSILASALATNPIAALPSNIPATVKAGYIKQRIALLASIKASKIPVASFLSFLDFTPAVVLTKPLSRGFVTVNSASPWDFPIVDYRTHSDPFDMAVVTNGIRYARRILQTPPVVPYNPQEIFPGAEVTDDSSLAEAVRSTALATFGHPFGTCKMGKLQEGAVVDAELKVYGVKGLRVIDASIIPVATGPGPMASVYGIGERGAAFILGEDL</sequence>
<feature type="binding site" evidence="2">
    <location>
        <position position="268"/>
    </location>
    <ligand>
        <name>FAD</name>
        <dbReference type="ChEBI" id="CHEBI:57692"/>
    </ligand>
</feature>
<reference evidence="5 6" key="1">
    <citation type="journal article" date="2018" name="Nat. Ecol. Evol.">
        <title>Pezizomycetes genomes reveal the molecular basis of ectomycorrhizal truffle lifestyle.</title>
        <authorList>
            <person name="Murat C."/>
            <person name="Payen T."/>
            <person name="Noel B."/>
            <person name="Kuo A."/>
            <person name="Morin E."/>
            <person name="Chen J."/>
            <person name="Kohler A."/>
            <person name="Krizsan K."/>
            <person name="Balestrini R."/>
            <person name="Da Silva C."/>
            <person name="Montanini B."/>
            <person name="Hainaut M."/>
            <person name="Levati E."/>
            <person name="Barry K.W."/>
            <person name="Belfiori B."/>
            <person name="Cichocki N."/>
            <person name="Clum A."/>
            <person name="Dockter R.B."/>
            <person name="Fauchery L."/>
            <person name="Guy J."/>
            <person name="Iotti M."/>
            <person name="Le Tacon F."/>
            <person name="Lindquist E.A."/>
            <person name="Lipzen A."/>
            <person name="Malagnac F."/>
            <person name="Mello A."/>
            <person name="Molinier V."/>
            <person name="Miyauchi S."/>
            <person name="Poulain J."/>
            <person name="Riccioni C."/>
            <person name="Rubini A."/>
            <person name="Sitrit Y."/>
            <person name="Splivallo R."/>
            <person name="Traeger S."/>
            <person name="Wang M."/>
            <person name="Zifcakova L."/>
            <person name="Wipf D."/>
            <person name="Zambonelli A."/>
            <person name="Paolocci F."/>
            <person name="Nowrousian M."/>
            <person name="Ottonello S."/>
            <person name="Baldrian P."/>
            <person name="Spatafora J.W."/>
            <person name="Henrissat B."/>
            <person name="Nagy L.G."/>
            <person name="Aury J.M."/>
            <person name="Wincker P."/>
            <person name="Grigoriev I.V."/>
            <person name="Bonfante P."/>
            <person name="Martin F.M."/>
        </authorList>
    </citation>
    <scope>NUCLEOTIDE SEQUENCE [LARGE SCALE GENOMIC DNA]</scope>
    <source>
        <strain evidence="5 6">RN42</strain>
    </source>
</reference>
<keyword evidence="6" id="KW-1185">Reference proteome</keyword>
<comment type="cofactor">
    <cofactor evidence="2">
        <name>FAD</name>
        <dbReference type="ChEBI" id="CHEBI:57692"/>
    </cofactor>
</comment>
<feature type="domain" description="Glucose-methanol-choline oxidoreductase N-terminal" evidence="4">
    <location>
        <begin position="306"/>
        <end position="320"/>
    </location>
</feature>
<name>A0A3N4HN78_ASCIM</name>
<dbReference type="Pfam" id="PF00732">
    <property type="entry name" value="GMC_oxred_N"/>
    <property type="match status" value="1"/>
</dbReference>
<organism evidence="5 6">
    <name type="scientific">Ascobolus immersus RN42</name>
    <dbReference type="NCBI Taxonomy" id="1160509"/>
    <lineage>
        <taxon>Eukaryota</taxon>
        <taxon>Fungi</taxon>
        <taxon>Dikarya</taxon>
        <taxon>Ascomycota</taxon>
        <taxon>Pezizomycotina</taxon>
        <taxon>Pezizomycetes</taxon>
        <taxon>Pezizales</taxon>
        <taxon>Ascobolaceae</taxon>
        <taxon>Ascobolus</taxon>
    </lineage>
</organism>
<dbReference type="PROSITE" id="PS00624">
    <property type="entry name" value="GMC_OXRED_2"/>
    <property type="match status" value="1"/>
</dbReference>
<accession>A0A3N4HN78</accession>
<feature type="chain" id="PRO_5018163826" evidence="3">
    <location>
        <begin position="23"/>
        <end position="621"/>
    </location>
</feature>
<keyword evidence="2" id="KW-0285">Flavoprotein</keyword>
<dbReference type="PIRSF" id="PIRSF000137">
    <property type="entry name" value="Alcohol_oxidase"/>
    <property type="match status" value="1"/>
</dbReference>
<evidence type="ECO:0000256" key="1">
    <source>
        <dbReference type="ARBA" id="ARBA00010790"/>
    </source>
</evidence>
<comment type="similarity">
    <text evidence="1">Belongs to the GMC oxidoreductase family.</text>
</comment>
<dbReference type="InterPro" id="IPR007867">
    <property type="entry name" value="GMC_OxRtase_C"/>
</dbReference>